<comment type="caution">
    <text evidence="1">The sequence shown here is derived from an EMBL/GenBank/DDBJ whole genome shotgun (WGS) entry which is preliminary data.</text>
</comment>
<evidence type="ECO:0000313" key="1">
    <source>
        <dbReference type="EMBL" id="KAB2099956.1"/>
    </source>
</evidence>
<accession>A0ACB6F6A2</accession>
<dbReference type="EMBL" id="PDWZ02000014">
    <property type="protein sequence ID" value="KAB2099956.1"/>
    <property type="molecule type" value="Genomic_DNA"/>
</dbReference>
<protein>
    <submittedName>
        <fullName evidence="1">Uncharacterized protein</fullName>
    </submittedName>
</protein>
<dbReference type="Proteomes" id="UP000293547">
    <property type="component" value="Unassembled WGS sequence"/>
</dbReference>
<sequence length="41" mass="4402">MVTAITVRVASSLTLAAHDRYQAEGGNYIFSSTISADQSRI</sequence>
<evidence type="ECO:0000313" key="2">
    <source>
        <dbReference type="Proteomes" id="UP000293547"/>
    </source>
</evidence>
<keyword evidence="2" id="KW-1185">Reference proteome</keyword>
<organism evidence="1 2">
    <name type="scientific">Alternaria gaisen</name>
    <dbReference type="NCBI Taxonomy" id="167740"/>
    <lineage>
        <taxon>Eukaryota</taxon>
        <taxon>Fungi</taxon>
        <taxon>Dikarya</taxon>
        <taxon>Ascomycota</taxon>
        <taxon>Pezizomycotina</taxon>
        <taxon>Dothideomycetes</taxon>
        <taxon>Pleosporomycetidae</taxon>
        <taxon>Pleosporales</taxon>
        <taxon>Pleosporineae</taxon>
        <taxon>Pleosporaceae</taxon>
        <taxon>Alternaria</taxon>
        <taxon>Alternaria sect. Alternaria</taxon>
    </lineage>
</organism>
<gene>
    <name evidence="1" type="ORF">AG0111_0g11728</name>
</gene>
<name>A0ACB6F6A2_9PLEO</name>
<proteinExistence type="predicted"/>
<reference evidence="1 2" key="1">
    <citation type="journal article" date="2019" name="bioRxiv">
        <title>Genomics, evolutionary history and diagnostics of the Alternaria alternata species group including apple and Asian pear pathotypes.</title>
        <authorList>
            <person name="Armitage A.D."/>
            <person name="Cockerton H.M."/>
            <person name="Sreenivasaprasad S."/>
            <person name="Woodhall J.W."/>
            <person name="Lane C.R."/>
            <person name="Harrison R.J."/>
            <person name="Clarkson J.P."/>
        </authorList>
    </citation>
    <scope>NUCLEOTIDE SEQUENCE [LARGE SCALE GENOMIC DNA]</scope>
    <source>
        <strain evidence="1 2">FERA 650</strain>
    </source>
</reference>